<gene>
    <name evidence="3" type="ORF">GGX14DRAFT_404850</name>
</gene>
<reference evidence="3" key="1">
    <citation type="submission" date="2023-03" db="EMBL/GenBank/DDBJ databases">
        <title>Massive genome expansion in bonnet fungi (Mycena s.s.) driven by repeated elements and novel gene families across ecological guilds.</title>
        <authorList>
            <consortium name="Lawrence Berkeley National Laboratory"/>
            <person name="Harder C.B."/>
            <person name="Miyauchi S."/>
            <person name="Viragh M."/>
            <person name="Kuo A."/>
            <person name="Thoen E."/>
            <person name="Andreopoulos B."/>
            <person name="Lu D."/>
            <person name="Skrede I."/>
            <person name="Drula E."/>
            <person name="Henrissat B."/>
            <person name="Morin E."/>
            <person name="Kohler A."/>
            <person name="Barry K."/>
            <person name="LaButti K."/>
            <person name="Morin E."/>
            <person name="Salamov A."/>
            <person name="Lipzen A."/>
            <person name="Mereny Z."/>
            <person name="Hegedus B."/>
            <person name="Baldrian P."/>
            <person name="Stursova M."/>
            <person name="Weitz H."/>
            <person name="Taylor A."/>
            <person name="Grigoriev I.V."/>
            <person name="Nagy L.G."/>
            <person name="Martin F."/>
            <person name="Kauserud H."/>
        </authorList>
    </citation>
    <scope>NUCLEOTIDE SEQUENCE</scope>
    <source>
        <strain evidence="3">9144</strain>
    </source>
</reference>
<keyword evidence="2" id="KW-0472">Membrane</keyword>
<dbReference type="AlphaFoldDB" id="A0AAD6Y340"/>
<evidence type="ECO:0000313" key="3">
    <source>
        <dbReference type="EMBL" id="KAJ7194221.1"/>
    </source>
</evidence>
<organism evidence="3 4">
    <name type="scientific">Mycena pura</name>
    <dbReference type="NCBI Taxonomy" id="153505"/>
    <lineage>
        <taxon>Eukaryota</taxon>
        <taxon>Fungi</taxon>
        <taxon>Dikarya</taxon>
        <taxon>Basidiomycota</taxon>
        <taxon>Agaricomycotina</taxon>
        <taxon>Agaricomycetes</taxon>
        <taxon>Agaricomycetidae</taxon>
        <taxon>Agaricales</taxon>
        <taxon>Marasmiineae</taxon>
        <taxon>Mycenaceae</taxon>
        <taxon>Mycena</taxon>
    </lineage>
</organism>
<evidence type="ECO:0000256" key="2">
    <source>
        <dbReference type="SAM" id="Phobius"/>
    </source>
</evidence>
<sequence length="325" mass="34339">MVVCMRECAGSAAAAGACKCHATPRTGYSRESACRPGGARAREGRPASIRQCIPTTRSGDELERESTIAHHEATHPSPMALAVNPFCRVAHVNADPGNRAQRCAGCTTRGGGRRGPVLPWTTSFNTPLFTSPVLSQGKHTINFTVSSDSAIPLYVDYFLIQADSDVTQQGGTAAAASISNSLFESATSTSESSRPSPTFSLPPKDPSSSDPHRLVAEIVGPVAALLVLLIAIFMGRQWTRRTRRSGAGGKIMVLNFKTHTGTHRPRCRTVPFPTSVPETKSAHALNTILAPASPTGAATVQRNVTDEQADDAGSTFSCPPPSYVD</sequence>
<feature type="region of interest" description="Disordered" evidence="1">
    <location>
        <begin position="186"/>
        <end position="212"/>
    </location>
</feature>
<proteinExistence type="predicted"/>
<feature type="compositionally biased region" description="Low complexity" evidence="1">
    <location>
        <begin position="186"/>
        <end position="209"/>
    </location>
</feature>
<accession>A0AAD6Y340</accession>
<keyword evidence="4" id="KW-1185">Reference proteome</keyword>
<dbReference type="EMBL" id="JARJCW010000100">
    <property type="protein sequence ID" value="KAJ7194221.1"/>
    <property type="molecule type" value="Genomic_DNA"/>
</dbReference>
<keyword evidence="2" id="KW-0812">Transmembrane</keyword>
<dbReference type="Proteomes" id="UP001219525">
    <property type="component" value="Unassembled WGS sequence"/>
</dbReference>
<evidence type="ECO:0000313" key="4">
    <source>
        <dbReference type="Proteomes" id="UP001219525"/>
    </source>
</evidence>
<protein>
    <submittedName>
        <fullName evidence="3">Uncharacterized protein</fullName>
    </submittedName>
</protein>
<name>A0AAD6Y340_9AGAR</name>
<dbReference type="PROSITE" id="PS51257">
    <property type="entry name" value="PROKAR_LIPOPROTEIN"/>
    <property type="match status" value="1"/>
</dbReference>
<keyword evidence="2" id="KW-1133">Transmembrane helix</keyword>
<comment type="caution">
    <text evidence="3">The sequence shown here is derived from an EMBL/GenBank/DDBJ whole genome shotgun (WGS) entry which is preliminary data.</text>
</comment>
<feature type="transmembrane region" description="Helical" evidence="2">
    <location>
        <begin position="214"/>
        <end position="234"/>
    </location>
</feature>
<evidence type="ECO:0000256" key="1">
    <source>
        <dbReference type="SAM" id="MobiDB-lite"/>
    </source>
</evidence>